<evidence type="ECO:0008006" key="9">
    <source>
        <dbReference type="Google" id="ProtNLM"/>
    </source>
</evidence>
<name>A0A7Y9LG41_9ACTN</name>
<dbReference type="Pfam" id="PF20957">
    <property type="entry name" value="GxGYxYP_N_2nd"/>
    <property type="match status" value="1"/>
</dbReference>
<protein>
    <recommendedName>
        <fullName evidence="9">GxGYxY sequence motif-containing protein</fullName>
    </recommendedName>
</protein>
<evidence type="ECO:0000313" key="8">
    <source>
        <dbReference type="Proteomes" id="UP000569914"/>
    </source>
</evidence>
<dbReference type="Proteomes" id="UP000569914">
    <property type="component" value="Unassembled WGS sequence"/>
</dbReference>
<evidence type="ECO:0000313" key="7">
    <source>
        <dbReference type="EMBL" id="NYE74746.1"/>
    </source>
</evidence>
<comment type="caution">
    <text evidence="7">The sequence shown here is derived from an EMBL/GenBank/DDBJ whole genome shotgun (WGS) entry which is preliminary data.</text>
</comment>
<gene>
    <name evidence="7" type="ORF">BKA15_006075</name>
</gene>
<dbReference type="InterPro" id="IPR038410">
    <property type="entry name" value="GxGYxYP_C_sf"/>
</dbReference>
<dbReference type="Pfam" id="PF20958">
    <property type="entry name" value="GxGYxYP_N_3rd"/>
    <property type="match status" value="1"/>
</dbReference>
<evidence type="ECO:0000259" key="4">
    <source>
        <dbReference type="Pfam" id="PF16216"/>
    </source>
</evidence>
<dbReference type="AlphaFoldDB" id="A0A7Y9LG41"/>
<dbReference type="EMBL" id="JACCBU010000001">
    <property type="protein sequence ID" value="NYE74746.1"/>
    <property type="molecule type" value="Genomic_DNA"/>
</dbReference>
<feature type="region of interest" description="Disordered" evidence="1">
    <location>
        <begin position="507"/>
        <end position="591"/>
    </location>
</feature>
<keyword evidence="8" id="KW-1185">Reference proteome</keyword>
<organism evidence="7 8">
    <name type="scientific">Microlunatus parietis</name>
    <dbReference type="NCBI Taxonomy" id="682979"/>
    <lineage>
        <taxon>Bacteria</taxon>
        <taxon>Bacillati</taxon>
        <taxon>Actinomycetota</taxon>
        <taxon>Actinomycetes</taxon>
        <taxon>Propionibacteriales</taxon>
        <taxon>Propionibacteriaceae</taxon>
        <taxon>Microlunatus</taxon>
    </lineage>
</organism>
<sequence length="591" mass="65084">MVDPVSPRSLRMPRRQALGALSATAVAAAAGGVLQPLPAFADQPRSPYPKGIEPTELFVVDRSGLTGDEAIMIATLQGLLARPGERRQGPAIYLDLPNGYRLWLDDLTERYGLPARRADDPWGLVDRFADRVAGYVLYRSGGPTINVATTVAGVSRGIAVAEGDEQAAIEHGLRRLADVRDRDDAWAWQTYRGRLRDDLVVEQKADPEVGLFTHQLRDYATMAGAFTFYDGNSEFRKAVVEDLDADAAVIGWGDARQGEHSFVGVSSAAGVATLPGDWAANLACLSGITTRTLRQRAPVRPRTPEPGRHHVAFVVTDGDNVQWMLNDLPTSENWFGSPRRGTFDLGWGVPPSAIDLAPSVLDWYYRNAATGRHQDRFVVGPSGGGYLYPSRYPRDELKLHTTRLARAMERADLGVVQILDFEAFDARGLWENYLRHDQIKGLVYLEYSRYDGLRGRVRWVEDKPVISARSMLWDGLSSPGPGDRDAQCGRHGSDVARRLLGGDAALLEHEPGRSRPRRRQPGAACLRGHAGRPGRDDGRGRPALILTRRRGRRRQRRRSARCRRSTGPPRVPSGGSGPAGPRRTGRRRSPA</sequence>
<dbReference type="Gene3D" id="3.20.20.490">
    <property type="entry name" value="GxGYxYP glycoside hydrolase, C-terminal domain"/>
    <property type="match status" value="1"/>
</dbReference>
<accession>A0A7Y9LG41</accession>
<feature type="domain" description="GxGYxYP putative glycoside hydrolase first N-terminal" evidence="4">
    <location>
        <begin position="57"/>
        <end position="130"/>
    </location>
</feature>
<feature type="domain" description="GxGYxYP putative glycoside hydrolase C-terminal" evidence="3">
    <location>
        <begin position="308"/>
        <end position="478"/>
    </location>
</feature>
<dbReference type="PANTHER" id="PTHR37321">
    <property type="entry name" value="EXPORTED PROTEIN-RELATED"/>
    <property type="match status" value="1"/>
</dbReference>
<feature type="domain" description="GxGYxYP putative glycoside hydrolase second N-terminal" evidence="5">
    <location>
        <begin position="132"/>
        <end position="194"/>
    </location>
</feature>
<dbReference type="PANTHER" id="PTHR37321:SF1">
    <property type="entry name" value="EXPORTED PROTEIN"/>
    <property type="match status" value="1"/>
</dbReference>
<feature type="domain" description="GxGYxYP putative glycoside hydrolase third N-terminal" evidence="6">
    <location>
        <begin position="207"/>
        <end position="286"/>
    </location>
</feature>
<feature type="compositionally biased region" description="Basic residues" evidence="1">
    <location>
        <begin position="547"/>
        <end position="564"/>
    </location>
</feature>
<evidence type="ECO:0000259" key="3">
    <source>
        <dbReference type="Pfam" id="PF14323"/>
    </source>
</evidence>
<dbReference type="InterPro" id="IPR025832">
    <property type="entry name" value="GxGYxYP_C"/>
</dbReference>
<evidence type="ECO:0000256" key="1">
    <source>
        <dbReference type="SAM" id="MobiDB-lite"/>
    </source>
</evidence>
<feature type="chain" id="PRO_5030721718" description="GxGYxY sequence motif-containing protein" evidence="2">
    <location>
        <begin position="42"/>
        <end position="591"/>
    </location>
</feature>
<dbReference type="InterPro" id="IPR048310">
    <property type="entry name" value="GxGYxYP_N_2nd"/>
</dbReference>
<proteinExistence type="predicted"/>
<dbReference type="PROSITE" id="PS51318">
    <property type="entry name" value="TAT"/>
    <property type="match status" value="1"/>
</dbReference>
<evidence type="ECO:0000259" key="6">
    <source>
        <dbReference type="Pfam" id="PF20958"/>
    </source>
</evidence>
<evidence type="ECO:0000256" key="2">
    <source>
        <dbReference type="SAM" id="SignalP"/>
    </source>
</evidence>
<dbReference type="InterPro" id="IPR032626">
    <property type="entry name" value="GxGYxYP_N_1st"/>
</dbReference>
<feature type="signal peptide" evidence="2">
    <location>
        <begin position="1"/>
        <end position="41"/>
    </location>
</feature>
<keyword evidence="2" id="KW-0732">Signal</keyword>
<dbReference type="InterPro" id="IPR006311">
    <property type="entry name" value="TAT_signal"/>
</dbReference>
<evidence type="ECO:0000259" key="5">
    <source>
        <dbReference type="Pfam" id="PF20957"/>
    </source>
</evidence>
<dbReference type="Pfam" id="PF14323">
    <property type="entry name" value="GxGYxYP_C"/>
    <property type="match status" value="1"/>
</dbReference>
<dbReference type="Pfam" id="PF16216">
    <property type="entry name" value="GxGYxYP_N"/>
    <property type="match status" value="1"/>
</dbReference>
<dbReference type="InterPro" id="IPR048309">
    <property type="entry name" value="GxGYxYP_N_3rd"/>
</dbReference>
<reference evidence="7 8" key="1">
    <citation type="submission" date="2020-07" db="EMBL/GenBank/DDBJ databases">
        <title>Sequencing the genomes of 1000 actinobacteria strains.</title>
        <authorList>
            <person name="Klenk H.-P."/>
        </authorList>
    </citation>
    <scope>NUCLEOTIDE SEQUENCE [LARGE SCALE GENOMIC DNA]</scope>
    <source>
        <strain evidence="7 8">DSM 22083</strain>
    </source>
</reference>